<dbReference type="InterPro" id="IPR019949">
    <property type="entry name" value="CmoO-like"/>
</dbReference>
<dbReference type="PANTHER" id="PTHR30137">
    <property type="entry name" value="LUCIFERASE-LIKE MONOOXYGENASE"/>
    <property type="match status" value="1"/>
</dbReference>
<protein>
    <recommendedName>
        <fullName evidence="2">Luciferase-like monooxygenase</fullName>
    </recommendedName>
</protein>
<accession>A0A317E864</accession>
<dbReference type="Gene3D" id="3.20.20.30">
    <property type="entry name" value="Luciferase-like domain"/>
    <property type="match status" value="1"/>
</dbReference>
<proteinExistence type="predicted"/>
<dbReference type="OrthoDB" id="9780518at2"/>
<dbReference type="SUPFAM" id="SSF51679">
    <property type="entry name" value="Bacterial luciferase-like"/>
    <property type="match status" value="1"/>
</dbReference>
<dbReference type="InterPro" id="IPR036661">
    <property type="entry name" value="Luciferase-like_sf"/>
</dbReference>
<dbReference type="GO" id="GO:0005829">
    <property type="term" value="C:cytosol"/>
    <property type="evidence" value="ECO:0007669"/>
    <property type="project" value="TreeGrafter"/>
</dbReference>
<dbReference type="RefSeq" id="WP_109906358.1">
    <property type="nucleotide sequence ID" value="NZ_QGLE01000007.1"/>
</dbReference>
<sequence length="332" mass="35341">MAFSLSVLDQSPIRVGGTAAQAVAETIALARHAEALGYHRFWCAEHHSSAAFAGSVPEVLIAHLAAVTGQIRVGSGGVMLSHYAPLKVAESFRMLETLYPGRIDLGLGRAPGGDQLTTAALRPGPQGYGPEVFPEQLMDLCAFLTGRMDAQHPFARVHAQPQGPSMPDLWLLGSGGDSAAYAGAIGAGFGYAHFINPDNLEQAIETYRRSFRPGLFDKPRVMLALFALAADTEEEARFLVRTRDVWVLNLLAGRNVPFPDPASIDLDNLPPAARQRLDLVGARGISGDAATVKARIARLAASVGAEEVMVVTITYDFAARLRSYELLAPGGA</sequence>
<evidence type="ECO:0000256" key="2">
    <source>
        <dbReference type="ARBA" id="ARBA00074555"/>
    </source>
</evidence>
<evidence type="ECO:0000313" key="4">
    <source>
        <dbReference type="EMBL" id="PWR21295.1"/>
    </source>
</evidence>
<keyword evidence="5" id="KW-1185">Reference proteome</keyword>
<gene>
    <name evidence="4" type="ORF">DKG74_12680</name>
</gene>
<dbReference type="FunFam" id="3.20.20.30:FF:000002">
    <property type="entry name" value="LLM class flavin-dependent oxidoreductase"/>
    <property type="match status" value="1"/>
</dbReference>
<comment type="similarity">
    <text evidence="1">To bacterial alkanal monooxygenase alpha and beta chains.</text>
</comment>
<dbReference type="Proteomes" id="UP000245461">
    <property type="component" value="Unassembled WGS sequence"/>
</dbReference>
<dbReference type="InterPro" id="IPR011251">
    <property type="entry name" value="Luciferase-like_dom"/>
</dbReference>
<dbReference type="GO" id="GO:0016705">
    <property type="term" value="F:oxidoreductase activity, acting on paired donors, with incorporation or reduction of molecular oxygen"/>
    <property type="evidence" value="ECO:0007669"/>
    <property type="project" value="InterPro"/>
</dbReference>
<feature type="domain" description="Luciferase-like" evidence="3">
    <location>
        <begin position="7"/>
        <end position="303"/>
    </location>
</feature>
<evidence type="ECO:0000256" key="1">
    <source>
        <dbReference type="ARBA" id="ARBA00007789"/>
    </source>
</evidence>
<dbReference type="NCBIfam" id="TIGR03558">
    <property type="entry name" value="oxido_grp_1"/>
    <property type="match status" value="1"/>
</dbReference>
<comment type="caution">
    <text evidence="4">The sequence shown here is derived from an EMBL/GenBank/DDBJ whole genome shotgun (WGS) entry which is preliminary data.</text>
</comment>
<organism evidence="4 5">
    <name type="scientific">Zavarzinia aquatilis</name>
    <dbReference type="NCBI Taxonomy" id="2211142"/>
    <lineage>
        <taxon>Bacteria</taxon>
        <taxon>Pseudomonadati</taxon>
        <taxon>Pseudomonadota</taxon>
        <taxon>Alphaproteobacteria</taxon>
        <taxon>Rhodospirillales</taxon>
        <taxon>Zavarziniaceae</taxon>
        <taxon>Zavarzinia</taxon>
    </lineage>
</organism>
<evidence type="ECO:0000313" key="5">
    <source>
        <dbReference type="Proteomes" id="UP000245461"/>
    </source>
</evidence>
<evidence type="ECO:0000259" key="3">
    <source>
        <dbReference type="Pfam" id="PF00296"/>
    </source>
</evidence>
<dbReference type="InterPro" id="IPR050766">
    <property type="entry name" value="Bact_Lucif_Oxidored"/>
</dbReference>
<dbReference type="PANTHER" id="PTHR30137:SF20">
    <property type="entry name" value="N-ACETYL-S-ALKYLCYSTEINE MONOOXYGENASE"/>
    <property type="match status" value="1"/>
</dbReference>
<name>A0A317E864_9PROT</name>
<dbReference type="AlphaFoldDB" id="A0A317E864"/>
<dbReference type="EMBL" id="QGLE01000007">
    <property type="protein sequence ID" value="PWR21295.1"/>
    <property type="molecule type" value="Genomic_DNA"/>
</dbReference>
<dbReference type="Pfam" id="PF00296">
    <property type="entry name" value="Bac_luciferase"/>
    <property type="match status" value="1"/>
</dbReference>
<reference evidence="4 5" key="1">
    <citation type="submission" date="2018-05" db="EMBL/GenBank/DDBJ databases">
        <title>Zavarzinia sp. HR-AS.</title>
        <authorList>
            <person name="Lee Y."/>
            <person name="Jeon C.O."/>
        </authorList>
    </citation>
    <scope>NUCLEOTIDE SEQUENCE [LARGE SCALE GENOMIC DNA]</scope>
    <source>
        <strain evidence="4 5">HR-AS</strain>
    </source>
</reference>